<feature type="domain" description="Cation/H+ exchanger transmembrane" evidence="6">
    <location>
        <begin position="20"/>
        <end position="399"/>
    </location>
</feature>
<gene>
    <name evidence="7" type="ORF">MPL3356_110229</name>
</gene>
<feature type="transmembrane region" description="Helical" evidence="5">
    <location>
        <begin position="290"/>
        <end position="307"/>
    </location>
</feature>
<feature type="transmembrane region" description="Helical" evidence="5">
    <location>
        <begin position="125"/>
        <end position="150"/>
    </location>
</feature>
<feature type="transmembrane region" description="Helical" evidence="5">
    <location>
        <begin position="313"/>
        <end position="335"/>
    </location>
</feature>
<evidence type="ECO:0000259" key="6">
    <source>
        <dbReference type="Pfam" id="PF00999"/>
    </source>
</evidence>
<dbReference type="InterPro" id="IPR004712">
    <property type="entry name" value="Na+/H+_antiporter_fungi"/>
</dbReference>
<dbReference type="GO" id="GO:0005886">
    <property type="term" value="C:plasma membrane"/>
    <property type="evidence" value="ECO:0007669"/>
    <property type="project" value="InterPro"/>
</dbReference>
<dbReference type="EMBL" id="CCMZ01000003">
    <property type="protein sequence ID" value="CDX11913.1"/>
    <property type="molecule type" value="Genomic_DNA"/>
</dbReference>
<sequence length="424" mass="44989">MSSLSGALALGAGTVLALGLVGGYVRNRLWLAESTICLMLGVILGPLMLGWADLAAVSLDPFALLKEAARLTLGISVMAAALRLPPRFVCQRAVGLAILLGPGMLLMFLSGSLLALTVLNQEPHVALLVGAALAPTDPVVAGAITGGTAAKRLIPTRMRGLLTAESGANDGLALLFVTLPILFLARAPVEALSEWLMRVLIWEVVGGVSTGLVSGWLAGQLLVWARRQPFSERHSLATIAVALSLAVLAVVRLMGSDGILAVFVAGLAFNPAASSGEARQEEIQVAVSRFFDLPVFILVGAMLPWTAWNELGWRGLAFAVAVLFLRRVPWWVILYRAVPGVKTASEAVFLGWFGPIGVSTVYYLLLIRERTDLDQVWGIGTTAVFLSVLVHGTSATPLTHLIGRRIRSKPERNHGPPGTADLRE</sequence>
<keyword evidence="3 5" id="KW-1133">Transmembrane helix</keyword>
<comment type="subcellular location">
    <subcellularLocation>
        <location evidence="1">Membrane</location>
        <topology evidence="1">Multi-pass membrane protein</topology>
    </subcellularLocation>
</comment>
<evidence type="ECO:0000313" key="7">
    <source>
        <dbReference type="EMBL" id="CDX11913.1"/>
    </source>
</evidence>
<evidence type="ECO:0000256" key="5">
    <source>
        <dbReference type="SAM" id="Phobius"/>
    </source>
</evidence>
<keyword evidence="4 5" id="KW-0472">Membrane</keyword>
<dbReference type="PANTHER" id="PTHR31382:SF1">
    <property type="entry name" value="SODIUM ION_PROTON EXCHANGER (EUROFUNG)"/>
    <property type="match status" value="1"/>
</dbReference>
<keyword evidence="8" id="KW-1185">Reference proteome</keyword>
<feature type="transmembrane region" description="Helical" evidence="5">
    <location>
        <begin position="96"/>
        <end position="119"/>
    </location>
</feature>
<evidence type="ECO:0000313" key="8">
    <source>
        <dbReference type="Proteomes" id="UP000045285"/>
    </source>
</evidence>
<accession>A0A090EXU4</accession>
<dbReference type="GO" id="GO:0120029">
    <property type="term" value="P:proton export across plasma membrane"/>
    <property type="evidence" value="ECO:0007669"/>
    <property type="project" value="InterPro"/>
</dbReference>
<feature type="transmembrane region" description="Helical" evidence="5">
    <location>
        <begin position="201"/>
        <end position="224"/>
    </location>
</feature>
<evidence type="ECO:0000256" key="4">
    <source>
        <dbReference type="ARBA" id="ARBA00023136"/>
    </source>
</evidence>
<feature type="transmembrane region" description="Helical" evidence="5">
    <location>
        <begin position="6"/>
        <end position="25"/>
    </location>
</feature>
<dbReference type="Proteomes" id="UP000045285">
    <property type="component" value="Unassembled WGS sequence"/>
</dbReference>
<feature type="transmembrane region" description="Helical" evidence="5">
    <location>
        <begin position="171"/>
        <end position="189"/>
    </location>
</feature>
<dbReference type="AlphaFoldDB" id="A0A090EXU4"/>
<dbReference type="GO" id="GO:0036376">
    <property type="term" value="P:sodium ion export across plasma membrane"/>
    <property type="evidence" value="ECO:0007669"/>
    <property type="project" value="InterPro"/>
</dbReference>
<dbReference type="GO" id="GO:0042391">
    <property type="term" value="P:regulation of membrane potential"/>
    <property type="evidence" value="ECO:0007669"/>
    <property type="project" value="InterPro"/>
</dbReference>
<dbReference type="PANTHER" id="PTHR31382">
    <property type="entry name" value="NA(+)/H(+) ANTIPORTER"/>
    <property type="match status" value="1"/>
</dbReference>
<feature type="transmembrane region" description="Helical" evidence="5">
    <location>
        <begin position="347"/>
        <end position="365"/>
    </location>
</feature>
<name>A0A090EXU4_MESPL</name>
<reference evidence="8" key="1">
    <citation type="submission" date="2014-08" db="EMBL/GenBank/DDBJ databases">
        <authorList>
            <person name="Moulin L."/>
        </authorList>
    </citation>
    <scope>NUCLEOTIDE SEQUENCE [LARGE SCALE GENOMIC DNA]</scope>
</reference>
<evidence type="ECO:0000256" key="3">
    <source>
        <dbReference type="ARBA" id="ARBA00022989"/>
    </source>
</evidence>
<feature type="transmembrane region" description="Helical" evidence="5">
    <location>
        <begin position="236"/>
        <end position="253"/>
    </location>
</feature>
<dbReference type="GO" id="GO:0015385">
    <property type="term" value="F:sodium:proton antiporter activity"/>
    <property type="evidence" value="ECO:0007669"/>
    <property type="project" value="InterPro"/>
</dbReference>
<evidence type="ECO:0000256" key="2">
    <source>
        <dbReference type="ARBA" id="ARBA00022692"/>
    </source>
</evidence>
<feature type="transmembrane region" description="Helical" evidence="5">
    <location>
        <begin position="68"/>
        <end position="84"/>
    </location>
</feature>
<evidence type="ECO:0000256" key="1">
    <source>
        <dbReference type="ARBA" id="ARBA00004141"/>
    </source>
</evidence>
<feature type="transmembrane region" description="Helical" evidence="5">
    <location>
        <begin position="377"/>
        <end position="402"/>
    </location>
</feature>
<proteinExistence type="predicted"/>
<dbReference type="InterPro" id="IPR006153">
    <property type="entry name" value="Cation/H_exchanger_TM"/>
</dbReference>
<keyword evidence="2 5" id="KW-0812">Transmembrane</keyword>
<feature type="transmembrane region" description="Helical" evidence="5">
    <location>
        <begin position="37"/>
        <end position="56"/>
    </location>
</feature>
<feature type="transmembrane region" description="Helical" evidence="5">
    <location>
        <begin position="259"/>
        <end position="278"/>
    </location>
</feature>
<dbReference type="Pfam" id="PF00999">
    <property type="entry name" value="Na_H_Exchanger"/>
    <property type="match status" value="1"/>
</dbReference>
<protein>
    <submittedName>
        <fullName evidence="7">Transporter, CPA2 family</fullName>
    </submittedName>
</protein>
<organism evidence="7 8">
    <name type="scientific">Mesorhizobium plurifarium</name>
    <dbReference type="NCBI Taxonomy" id="69974"/>
    <lineage>
        <taxon>Bacteria</taxon>
        <taxon>Pseudomonadati</taxon>
        <taxon>Pseudomonadota</taxon>
        <taxon>Alphaproteobacteria</taxon>
        <taxon>Hyphomicrobiales</taxon>
        <taxon>Phyllobacteriaceae</taxon>
        <taxon>Mesorhizobium</taxon>
    </lineage>
</organism>